<dbReference type="Pfam" id="PF00563">
    <property type="entry name" value="EAL"/>
    <property type="match status" value="1"/>
</dbReference>
<dbReference type="PROSITE" id="PS50883">
    <property type="entry name" value="EAL"/>
    <property type="match status" value="1"/>
</dbReference>
<dbReference type="SMART" id="SM00052">
    <property type="entry name" value="EAL"/>
    <property type="match status" value="1"/>
</dbReference>
<dbReference type="GeneID" id="57034120"/>
<dbReference type="Pfam" id="PF08668">
    <property type="entry name" value="HDOD"/>
    <property type="match status" value="1"/>
</dbReference>
<dbReference type="Proteomes" id="UP000866496">
    <property type="component" value="Unassembled WGS sequence"/>
</dbReference>
<dbReference type="InterPro" id="IPR014408">
    <property type="entry name" value="dGMP_Pdiesterase_EAL/HD-GYP"/>
</dbReference>
<dbReference type="InterPro" id="IPR035919">
    <property type="entry name" value="EAL_sf"/>
</dbReference>
<dbReference type="InterPro" id="IPR013976">
    <property type="entry name" value="HDOD"/>
</dbReference>
<dbReference type="RefSeq" id="WP_010945874.1">
    <property type="nucleotide sequence ID" value="NZ_CCZO01000027.1"/>
</dbReference>
<accession>A0AAN5PI22</accession>
<gene>
    <name evidence="3" type="ORF">JBJ86_11670</name>
</gene>
<dbReference type="SUPFAM" id="SSF141868">
    <property type="entry name" value="EAL domain-like"/>
    <property type="match status" value="1"/>
</dbReference>
<organism evidence="3 4">
    <name type="scientific">Legionella pneumophila</name>
    <dbReference type="NCBI Taxonomy" id="446"/>
    <lineage>
        <taxon>Bacteria</taxon>
        <taxon>Pseudomonadati</taxon>
        <taxon>Pseudomonadota</taxon>
        <taxon>Gammaproteobacteria</taxon>
        <taxon>Legionellales</taxon>
        <taxon>Legionellaceae</taxon>
        <taxon>Legionella</taxon>
    </lineage>
</organism>
<evidence type="ECO:0000313" key="3">
    <source>
        <dbReference type="EMBL" id="HAU1880896.1"/>
    </source>
</evidence>
<dbReference type="Gene3D" id="3.20.20.450">
    <property type="entry name" value="EAL domain"/>
    <property type="match status" value="1"/>
</dbReference>
<dbReference type="PROSITE" id="PS51833">
    <property type="entry name" value="HDOD"/>
    <property type="match status" value="1"/>
</dbReference>
<name>A0AAN5PI22_LEGPN</name>
<dbReference type="PIRSF" id="PIRSF003180">
    <property type="entry name" value="DiGMPpdiest_YuxH"/>
    <property type="match status" value="1"/>
</dbReference>
<dbReference type="PANTHER" id="PTHR33525:SF4">
    <property type="entry name" value="CYCLIC DI-GMP PHOSPHODIESTERASE CDGJ"/>
    <property type="match status" value="1"/>
</dbReference>
<dbReference type="InterPro" id="IPR001633">
    <property type="entry name" value="EAL_dom"/>
</dbReference>
<sequence length="414" mass="46971">MVVELDETPVRTLLARQGIYDKNSAIVAYELLYRNSDAENSHVDNLNQSSGEAATSSVLVQLFANLDVNTIIGNKQAFINFTHSHLVQKIPMLLPKNRIVIEVLETVAIDQPLLLNLMELKKQGYQIALDDFVFRNELAPLVDMADIIKIDVLHLDQQQIAEQLLPLKSFRGKLLAEKIEDKQQFNHCVNLGFDFFQGFFLNKPDSLTGQIITENKIQLLRLLTEINNEEVPIQRIEEIILQIPKLSYRILRLANSASLYMSKKIESLMDAISQLGLMQIRNWLNLLLLASLDDVAPDLLERTLIRAKMCESLAKSMDYPNSHQAYTVGILSTLDGILNEPMPSLLAKIRLSETLNEALLNYKGDLGKILKFAIDYEQANFNQLERIPVKSETLSQSYLKGIEYANHVIDIINK</sequence>
<comment type="caution">
    <text evidence="3">The sequence shown here is derived from an EMBL/GenBank/DDBJ whole genome shotgun (WGS) entry which is preliminary data.</text>
</comment>
<dbReference type="SUPFAM" id="SSF109604">
    <property type="entry name" value="HD-domain/PDEase-like"/>
    <property type="match status" value="1"/>
</dbReference>
<dbReference type="EMBL" id="DACWHX010000014">
    <property type="protein sequence ID" value="HAU1880896.1"/>
    <property type="molecule type" value="Genomic_DNA"/>
</dbReference>
<feature type="domain" description="EAL" evidence="1">
    <location>
        <begin position="1"/>
        <end position="218"/>
    </location>
</feature>
<protein>
    <submittedName>
        <fullName evidence="3">HDOD domain-containing protein</fullName>
    </submittedName>
</protein>
<evidence type="ECO:0000259" key="2">
    <source>
        <dbReference type="PROSITE" id="PS51833"/>
    </source>
</evidence>
<dbReference type="AlphaFoldDB" id="A0AAN5PI22"/>
<feature type="domain" description="HDOD" evidence="2">
    <location>
        <begin position="212"/>
        <end position="397"/>
    </location>
</feature>
<evidence type="ECO:0000259" key="1">
    <source>
        <dbReference type="PROSITE" id="PS50883"/>
    </source>
</evidence>
<dbReference type="PANTHER" id="PTHR33525">
    <property type="match status" value="1"/>
</dbReference>
<reference evidence="3" key="1">
    <citation type="journal article" date="2018" name="Genome Biol.">
        <title>SKESA: strategic k-mer extension for scrupulous assemblies.</title>
        <authorList>
            <person name="Souvorov A."/>
            <person name="Agarwala R."/>
            <person name="Lipman D.J."/>
        </authorList>
    </citation>
    <scope>NUCLEOTIDE SEQUENCE</scope>
    <source>
        <strain evidence="3">AZ00058701</strain>
    </source>
</reference>
<dbReference type="InterPro" id="IPR052340">
    <property type="entry name" value="RNase_Y/CdgJ"/>
</dbReference>
<evidence type="ECO:0000313" key="4">
    <source>
        <dbReference type="Proteomes" id="UP000866496"/>
    </source>
</evidence>
<reference evidence="3" key="2">
    <citation type="submission" date="2019-10" db="EMBL/GenBank/DDBJ databases">
        <authorList>
            <consortium name="NCBI Pathogen Detection Project"/>
        </authorList>
    </citation>
    <scope>NUCLEOTIDE SEQUENCE</scope>
    <source>
        <strain evidence="3">AZ00058701</strain>
    </source>
</reference>
<dbReference type="Gene3D" id="1.10.3210.10">
    <property type="entry name" value="Hypothetical protein af1432"/>
    <property type="match status" value="1"/>
</dbReference>
<proteinExistence type="predicted"/>